<feature type="transmembrane region" description="Helical" evidence="1">
    <location>
        <begin position="230"/>
        <end position="252"/>
    </location>
</feature>
<feature type="transmembrane region" description="Helical" evidence="1">
    <location>
        <begin position="21"/>
        <end position="42"/>
    </location>
</feature>
<keyword evidence="1" id="KW-1133">Transmembrane helix</keyword>
<evidence type="ECO:0000313" key="3">
    <source>
        <dbReference type="Proteomes" id="UP001516662"/>
    </source>
</evidence>
<keyword evidence="1" id="KW-0812">Transmembrane</keyword>
<evidence type="ECO:0000256" key="1">
    <source>
        <dbReference type="SAM" id="Phobius"/>
    </source>
</evidence>
<gene>
    <name evidence="2" type="ORF">IMZ08_04365</name>
</gene>
<feature type="transmembrane region" description="Helical" evidence="1">
    <location>
        <begin position="185"/>
        <end position="207"/>
    </location>
</feature>
<evidence type="ECO:0000313" key="2">
    <source>
        <dbReference type="EMBL" id="MBE4907293.1"/>
    </source>
</evidence>
<organism evidence="2 3">
    <name type="scientific">Litchfieldia luteola</name>
    <dbReference type="NCBI Taxonomy" id="682179"/>
    <lineage>
        <taxon>Bacteria</taxon>
        <taxon>Bacillati</taxon>
        <taxon>Bacillota</taxon>
        <taxon>Bacilli</taxon>
        <taxon>Bacillales</taxon>
        <taxon>Bacillaceae</taxon>
        <taxon>Litchfieldia</taxon>
    </lineage>
</organism>
<dbReference type="RefSeq" id="WP_193534756.1">
    <property type="nucleotide sequence ID" value="NZ_JADCLJ010000007.1"/>
</dbReference>
<comment type="caution">
    <text evidence="2">The sequence shown here is derived from an EMBL/GenBank/DDBJ whole genome shotgun (WGS) entry which is preliminary data.</text>
</comment>
<proteinExistence type="predicted"/>
<dbReference type="Proteomes" id="UP001516662">
    <property type="component" value="Unassembled WGS sequence"/>
</dbReference>
<name>A0ABR9QFM6_9BACI</name>
<protein>
    <submittedName>
        <fullName evidence="2">ABC transporter permease</fullName>
    </submittedName>
</protein>
<keyword evidence="3" id="KW-1185">Reference proteome</keyword>
<sequence length="259" mass="28452">MSQWFILFKKEWLEMSRNFKLLWMPLVFILLGIMQPVTSYYLPQILETAGELPEGAVLNIPVPSSAEVLVGTLGQYSQIGVLVLALGFMGIVAGERSSGVAGMILVKPVSFTSYITAKWISAVLLVGISFFLGMVASWYYTTLLIGEIAFSTLLNGSLIYFVWLAFLITVTVLFSSFLKSSGIVAFVTILTAILLSAITSLLSKWMIWSPARLSGHSHSFFMTETTGEHFTLAITVTIALIVGLLILATQVFSRKELTE</sequence>
<reference evidence="2 3" key="1">
    <citation type="submission" date="2020-10" db="EMBL/GenBank/DDBJ databases">
        <title>Bacillus sp. HD4P25, an endophyte from a halophyte.</title>
        <authorList>
            <person name="Sun J.-Q."/>
        </authorList>
    </citation>
    <scope>NUCLEOTIDE SEQUENCE [LARGE SCALE GENOMIC DNA]</scope>
    <source>
        <strain evidence="2 3">YIM 93174</strain>
    </source>
</reference>
<feature type="transmembrane region" description="Helical" evidence="1">
    <location>
        <begin position="76"/>
        <end position="94"/>
    </location>
</feature>
<feature type="transmembrane region" description="Helical" evidence="1">
    <location>
        <begin position="160"/>
        <end position="178"/>
    </location>
</feature>
<accession>A0ABR9QFM6</accession>
<keyword evidence="1" id="KW-0472">Membrane</keyword>
<dbReference type="EMBL" id="JADCLJ010000007">
    <property type="protein sequence ID" value="MBE4907293.1"/>
    <property type="molecule type" value="Genomic_DNA"/>
</dbReference>
<feature type="transmembrane region" description="Helical" evidence="1">
    <location>
        <begin position="115"/>
        <end position="140"/>
    </location>
</feature>